<keyword evidence="3" id="KW-0472">Membrane</keyword>
<reference evidence="5" key="2">
    <citation type="submission" date="2023-11" db="UniProtKB">
        <authorList>
            <consortium name="WormBaseParasite"/>
        </authorList>
    </citation>
    <scope>IDENTIFICATION</scope>
</reference>
<sequence length="770" mass="86013">MCFWSITQIITLPLFIYHMLYFNLSIKFSNASCQCTLQTHHNLSQCECIGIEGYSVDQMTNVYPELCSEEVKSLSFINVNHFMNSTGNLMVSNCSWRKVTNLTVINTDLTRLASTSFTMFSTIKHMNISHNRALNGYGEKVFQGVARSLTHLILVSNPVRSLTREVFRDLVNLQVLILSDNKIGYIEPGVFLSNCCSNLRELRLDRNILTVLDADSLIGLSKLEILDLRNNPLQQLDSNVFIPCASTLTDLRMSHDDQATFGGFQTPSPKLFSRLSRLVTLEMIELKITNLTSEVFEGLDSLKVLSLRGNRLIQLPSDTFSSLTQLQYLDLSANWLVCIPSSNSSVSQADFLSGLPVRWVDLSWNRLTHLNHLTARSLSLFDRHTISQTRLVLNLTANPWQHVDDDTFCNPDGSGVTRPIELIMGPLPAIPFVNWRTSLGLWLGRALWPKGPFSLIGEASLVKGLMLDRDYYSLVSTKHNNITYNPYEEREVYRGAKESVNMCEDLKAANNNNNNNSNNTEVDIHSQPSLEFLAQNGMTTVSGTTLASSVSSYCPRLTVRKLKDWELSELKVSSLIASVESITRNSVSEFEQSSRIYLLLIVGVCITFLFIALTVIMCYRAWSRRTSQKLAESGLEGCDTHGISAEKPLLLKYRRDCSDSNHATNVNQFEGHGKSFISTHVQQNTDQLYSNTSPVMKQPEFTNTNDTTTTTIATSTNSTQAASANPTFMSASNCPKVSTTCVRPQIGRPKSDPDSLNLNDVSQLTSLGIV</sequence>
<protein>
    <submittedName>
        <fullName evidence="5">LRRCT domain-containing protein</fullName>
    </submittedName>
</protein>
<keyword evidence="4" id="KW-1185">Reference proteome</keyword>
<name>A0AA85KDH8_TRIRE</name>
<keyword evidence="3" id="KW-1133">Transmembrane helix</keyword>
<proteinExistence type="predicted"/>
<evidence type="ECO:0000256" key="2">
    <source>
        <dbReference type="ARBA" id="ARBA00022737"/>
    </source>
</evidence>
<accession>A0AA85KDH8</accession>
<dbReference type="InterPro" id="IPR032675">
    <property type="entry name" value="LRR_dom_sf"/>
</dbReference>
<dbReference type="PANTHER" id="PTHR24366">
    <property type="entry name" value="IG(IMMUNOGLOBULIN) AND LRR(LEUCINE RICH REPEAT) DOMAINS"/>
    <property type="match status" value="1"/>
</dbReference>
<organism evidence="4 5">
    <name type="scientific">Trichobilharzia regenti</name>
    <name type="common">Nasal bird schistosome</name>
    <dbReference type="NCBI Taxonomy" id="157069"/>
    <lineage>
        <taxon>Eukaryota</taxon>
        <taxon>Metazoa</taxon>
        <taxon>Spiralia</taxon>
        <taxon>Lophotrochozoa</taxon>
        <taxon>Platyhelminthes</taxon>
        <taxon>Trematoda</taxon>
        <taxon>Digenea</taxon>
        <taxon>Strigeidida</taxon>
        <taxon>Schistosomatoidea</taxon>
        <taxon>Schistosomatidae</taxon>
        <taxon>Trichobilharzia</taxon>
    </lineage>
</organism>
<dbReference type="SUPFAM" id="SSF52058">
    <property type="entry name" value="L domain-like"/>
    <property type="match status" value="1"/>
</dbReference>
<dbReference type="Pfam" id="PF13855">
    <property type="entry name" value="LRR_8"/>
    <property type="match status" value="3"/>
</dbReference>
<dbReference type="InterPro" id="IPR003591">
    <property type="entry name" value="Leu-rich_rpt_typical-subtyp"/>
</dbReference>
<dbReference type="SMART" id="SM00369">
    <property type="entry name" value="LRR_TYP"/>
    <property type="match status" value="8"/>
</dbReference>
<evidence type="ECO:0000256" key="1">
    <source>
        <dbReference type="ARBA" id="ARBA00022614"/>
    </source>
</evidence>
<dbReference type="InterPro" id="IPR001611">
    <property type="entry name" value="Leu-rich_rpt"/>
</dbReference>
<feature type="transmembrane region" description="Helical" evidence="3">
    <location>
        <begin position="596"/>
        <end position="619"/>
    </location>
</feature>
<evidence type="ECO:0000256" key="3">
    <source>
        <dbReference type="SAM" id="Phobius"/>
    </source>
</evidence>
<dbReference type="Gene3D" id="3.80.10.10">
    <property type="entry name" value="Ribonuclease Inhibitor"/>
    <property type="match status" value="2"/>
</dbReference>
<keyword evidence="1" id="KW-0433">Leucine-rich repeat</keyword>
<reference evidence="4" key="1">
    <citation type="submission" date="2022-06" db="EMBL/GenBank/DDBJ databases">
        <authorList>
            <person name="Berger JAMES D."/>
            <person name="Berger JAMES D."/>
        </authorList>
    </citation>
    <scope>NUCLEOTIDE SEQUENCE [LARGE SCALE GENOMIC DNA]</scope>
</reference>
<keyword evidence="3" id="KW-0812">Transmembrane</keyword>
<evidence type="ECO:0000313" key="5">
    <source>
        <dbReference type="WBParaSite" id="TREG1_9530.1"/>
    </source>
</evidence>
<evidence type="ECO:0000313" key="4">
    <source>
        <dbReference type="Proteomes" id="UP000050795"/>
    </source>
</evidence>
<dbReference type="Proteomes" id="UP000050795">
    <property type="component" value="Unassembled WGS sequence"/>
</dbReference>
<dbReference type="WBParaSite" id="TREG1_9530.1">
    <property type="protein sequence ID" value="TREG1_9530.1"/>
    <property type="gene ID" value="TREG1_9530"/>
</dbReference>
<dbReference type="AlphaFoldDB" id="A0AA85KDH8"/>
<keyword evidence="2" id="KW-0677">Repeat</keyword>
<dbReference type="PANTHER" id="PTHR24366:SF96">
    <property type="entry name" value="LEUCINE RICH REPEAT CONTAINING 53"/>
    <property type="match status" value="1"/>
</dbReference>
<dbReference type="PROSITE" id="PS51450">
    <property type="entry name" value="LRR"/>
    <property type="match status" value="4"/>
</dbReference>